<protein>
    <submittedName>
        <fullName evidence="6">DNA helicase</fullName>
    </submittedName>
</protein>
<keyword evidence="3" id="KW-0067">ATP-binding</keyword>
<dbReference type="SMART" id="SM00487">
    <property type="entry name" value="DEXDc"/>
    <property type="match status" value="1"/>
</dbReference>
<keyword evidence="6" id="KW-0347">Helicase</keyword>
<dbReference type="GO" id="GO:0006139">
    <property type="term" value="P:nucleobase-containing compound metabolic process"/>
    <property type="evidence" value="ECO:0007669"/>
    <property type="project" value="InterPro"/>
</dbReference>
<evidence type="ECO:0000259" key="5">
    <source>
        <dbReference type="PROSITE" id="PS51193"/>
    </source>
</evidence>
<dbReference type="Pfam" id="PF13307">
    <property type="entry name" value="Helicase_C_2"/>
    <property type="match status" value="1"/>
</dbReference>
<dbReference type="SUPFAM" id="SSF52540">
    <property type="entry name" value="P-loop containing nucleoside triphosphate hydrolases"/>
    <property type="match status" value="2"/>
</dbReference>
<dbReference type="PROSITE" id="PS51193">
    <property type="entry name" value="HELICASE_ATP_BIND_2"/>
    <property type="match status" value="1"/>
</dbReference>
<dbReference type="GO" id="GO:0005524">
    <property type="term" value="F:ATP binding"/>
    <property type="evidence" value="ECO:0007669"/>
    <property type="project" value="UniProtKB-KW"/>
</dbReference>
<evidence type="ECO:0000256" key="3">
    <source>
        <dbReference type="ARBA" id="ARBA00022840"/>
    </source>
</evidence>
<dbReference type="InterPro" id="IPR027417">
    <property type="entry name" value="P-loop_NTPase"/>
</dbReference>
<dbReference type="GO" id="GO:0003677">
    <property type="term" value="F:DNA binding"/>
    <property type="evidence" value="ECO:0007669"/>
    <property type="project" value="InterPro"/>
</dbReference>
<dbReference type="InterPro" id="IPR045028">
    <property type="entry name" value="DinG/Rad3-like"/>
</dbReference>
<accession>A0A9N6WWW5</accession>
<keyword evidence="1" id="KW-0547">Nucleotide-binding</keyword>
<feature type="domain" description="Helicase ATP-binding" evidence="4">
    <location>
        <begin position="31"/>
        <end position="198"/>
    </location>
</feature>
<name>A0A9N6WWW5_9VIRU</name>
<dbReference type="GO" id="GO:0016818">
    <property type="term" value="F:hydrolase activity, acting on acid anhydrides, in phosphorus-containing anhydrides"/>
    <property type="evidence" value="ECO:0007669"/>
    <property type="project" value="InterPro"/>
</dbReference>
<dbReference type="PANTHER" id="PTHR11472">
    <property type="entry name" value="DNA REPAIR DEAD HELICASE RAD3/XP-D SUBFAMILY MEMBER"/>
    <property type="match status" value="1"/>
</dbReference>
<proteinExistence type="predicted"/>
<feature type="domain" description="Helicase ATP-binding" evidence="5">
    <location>
        <begin position="8"/>
        <end position="282"/>
    </location>
</feature>
<dbReference type="PROSITE" id="PS51192">
    <property type="entry name" value="HELICASE_ATP_BIND_1"/>
    <property type="match status" value="1"/>
</dbReference>
<gene>
    <name evidence="6" type="ORF">ORM20_00236</name>
</gene>
<dbReference type="GO" id="GO:0003678">
    <property type="term" value="F:DNA helicase activity"/>
    <property type="evidence" value="ECO:0007669"/>
    <property type="project" value="TreeGrafter"/>
</dbReference>
<dbReference type="EMBL" id="OX359470">
    <property type="protein sequence ID" value="CAI3971285.1"/>
    <property type="molecule type" value="Genomic_DNA"/>
</dbReference>
<dbReference type="InterPro" id="IPR014013">
    <property type="entry name" value="Helic_SF1/SF2_ATP-bd_DinG/Rad3"/>
</dbReference>
<dbReference type="InterPro" id="IPR014001">
    <property type="entry name" value="Helicase_ATP-bd"/>
</dbReference>
<evidence type="ECO:0000259" key="4">
    <source>
        <dbReference type="PROSITE" id="PS51192"/>
    </source>
</evidence>
<reference evidence="6" key="1">
    <citation type="submission" date="2022-10" db="EMBL/GenBank/DDBJ databases">
        <authorList>
            <person name="Meaden S."/>
        </authorList>
    </citation>
    <scope>NUCLEOTIDE SEQUENCE</scope>
</reference>
<evidence type="ECO:0000256" key="1">
    <source>
        <dbReference type="ARBA" id="ARBA00022741"/>
    </source>
</evidence>
<dbReference type="Gene3D" id="3.40.50.300">
    <property type="entry name" value="P-loop containing nucleotide triphosphate hydrolases"/>
    <property type="match status" value="2"/>
</dbReference>
<dbReference type="SMART" id="SM00491">
    <property type="entry name" value="HELICc2"/>
    <property type="match status" value="1"/>
</dbReference>
<evidence type="ECO:0000256" key="2">
    <source>
        <dbReference type="ARBA" id="ARBA00022801"/>
    </source>
</evidence>
<sequence>MIDIIEEDILSCFPFEKPRDIQMEAIHEILQAYNEGYEHVVLDGPTGAGKSAIAIAVAKYIVEHTEEDEKALFTTISKYLQDQYLRDFPELASLRGSQDPIYTCDDNHLRSTEGCVLHMRQTNNRCIGECPYKKAQKRFLAGPYSLTNTHFIARLPRSWHMLIIDECHEAGNVVVGAAETPIFREDEVKFNLLFGEGSSRLVEIWREVRNSLENHSHGEVFEMPRFEGLSEFDVERAQKSVDALAGQPGFRSLKGHLAGLVRNMAAVTLTADKEVMYHFDPNEKSDKKDLEKSPVIKPVFASDFADKLLFSKGEFILHMSATICGEDAYARELGFEDHKWKAVRVRHPIPADRRKVYFNSIGWMSKKTEEKDFHKTAEFIDDLHKFYNKNIIIHTASYNRANRVRDLSFAPVDVPKSAKEAIAILKKGNVDREGNKTPAIVASPSIMAGVDGKDEICRINVIAKMPFPSFGDPRVRYISQKKPYLIAQQVVRHVVQAAGRGTRHEEDFSYTFIIDGMFDKLYKDNTQMFPEWFKDSIQWRYNGVLQPLPQEIAEFRAKDDQEEGDEPSDLEV</sequence>
<dbReference type="InterPro" id="IPR006555">
    <property type="entry name" value="ATP-dep_Helicase_C"/>
</dbReference>
<organism evidence="6">
    <name type="scientific">Ochrobactrum phage ORM_20</name>
    <dbReference type="NCBI Taxonomy" id="2985243"/>
    <lineage>
        <taxon>Viruses</taxon>
    </lineage>
</organism>
<dbReference type="InterPro" id="IPR006935">
    <property type="entry name" value="Helicase/UvrB_N"/>
</dbReference>
<dbReference type="PANTHER" id="PTHR11472:SF34">
    <property type="entry name" value="REGULATOR OF TELOMERE ELONGATION HELICASE 1"/>
    <property type="match status" value="1"/>
</dbReference>
<keyword evidence="2" id="KW-0378">Hydrolase</keyword>
<dbReference type="Pfam" id="PF04851">
    <property type="entry name" value="ResIII"/>
    <property type="match status" value="1"/>
</dbReference>
<evidence type="ECO:0000313" key="6">
    <source>
        <dbReference type="EMBL" id="CAI3971285.1"/>
    </source>
</evidence>